<dbReference type="SUPFAM" id="SSF161098">
    <property type="entry name" value="MetI-like"/>
    <property type="match status" value="1"/>
</dbReference>
<evidence type="ECO:0000256" key="6">
    <source>
        <dbReference type="ARBA" id="ARBA00022989"/>
    </source>
</evidence>
<comment type="subcellular location">
    <subcellularLocation>
        <location evidence="1 8">Cell membrane</location>
        <topology evidence="1 8">Multi-pass membrane protein</topology>
    </subcellularLocation>
</comment>
<dbReference type="Proteomes" id="UP000525027">
    <property type="component" value="Unassembled WGS sequence"/>
</dbReference>
<evidence type="ECO:0000313" key="11">
    <source>
        <dbReference type="Proteomes" id="UP000525027"/>
    </source>
</evidence>
<feature type="transmembrane region" description="Helical" evidence="8">
    <location>
        <begin position="74"/>
        <end position="95"/>
    </location>
</feature>
<evidence type="ECO:0000256" key="8">
    <source>
        <dbReference type="RuleBase" id="RU363032"/>
    </source>
</evidence>
<evidence type="ECO:0000256" key="3">
    <source>
        <dbReference type="ARBA" id="ARBA00022448"/>
    </source>
</evidence>
<dbReference type="Pfam" id="PF00528">
    <property type="entry name" value="BPD_transp_1"/>
    <property type="match status" value="1"/>
</dbReference>
<accession>A0A7V6ZFH5</accession>
<feature type="transmembrane region" description="Helical" evidence="8">
    <location>
        <begin position="258"/>
        <end position="277"/>
    </location>
</feature>
<feature type="transmembrane region" description="Helical" evidence="8">
    <location>
        <begin position="159"/>
        <end position="178"/>
    </location>
</feature>
<reference evidence="10 11" key="1">
    <citation type="journal article" date="2020" name="Biotechnol. Biofuels">
        <title>New insights from the biogas microbiome by comprehensive genome-resolved metagenomics of nearly 1600 species originating from multiple anaerobic digesters.</title>
        <authorList>
            <person name="Campanaro S."/>
            <person name="Treu L."/>
            <person name="Rodriguez-R L.M."/>
            <person name="Kovalovszki A."/>
            <person name="Ziels R.M."/>
            <person name="Maus I."/>
            <person name="Zhu X."/>
            <person name="Kougias P.G."/>
            <person name="Basile A."/>
            <person name="Luo G."/>
            <person name="Schluter A."/>
            <person name="Konstantinidis K.T."/>
            <person name="Angelidaki I."/>
        </authorList>
    </citation>
    <scope>NUCLEOTIDE SEQUENCE [LARGE SCALE GENOMIC DNA]</scope>
    <source>
        <strain evidence="10">AS25fmACSIPFO_94</strain>
    </source>
</reference>
<sequence>MIVVRGTWAQISKNLWLAGALLPLATMIFGFELLPIMGMLIDSFRADDGNVWTLGQYITALKNPYYLVAIKNSLLISLLSSFIAIVAAAFVAYFVTRLKPKSQETVLTYVNLTANFAGVPLAFAYIIMLGNSGLFTILFQRWGLDIFSEFDLYSWSGLVLIYVYFQLPLAILLLYPIYFEIKEQWREAAHLLGASDMQFWLQVGLPVIMPGLVGTFSILFANAMGAYATAYALVGSNYNLLSVRIGALISGDVYARPHLASALAMLLALSLIAAMLTNEYMMRQVRRDLK</sequence>
<proteinExistence type="inferred from homology"/>
<protein>
    <submittedName>
        <fullName evidence="10">ABC transporter permease</fullName>
    </submittedName>
</protein>
<dbReference type="EMBL" id="DURU01000140">
    <property type="protein sequence ID" value="HHZ04982.1"/>
    <property type="molecule type" value="Genomic_DNA"/>
</dbReference>
<feature type="transmembrane region" description="Helical" evidence="8">
    <location>
        <begin position="15"/>
        <end position="41"/>
    </location>
</feature>
<dbReference type="InterPro" id="IPR035906">
    <property type="entry name" value="MetI-like_sf"/>
</dbReference>
<keyword evidence="3 8" id="KW-0813">Transport</keyword>
<dbReference type="GO" id="GO:0005886">
    <property type="term" value="C:plasma membrane"/>
    <property type="evidence" value="ECO:0007669"/>
    <property type="project" value="UniProtKB-SubCell"/>
</dbReference>
<feature type="transmembrane region" description="Helical" evidence="8">
    <location>
        <begin position="199"/>
        <end position="221"/>
    </location>
</feature>
<dbReference type="InterPro" id="IPR000515">
    <property type="entry name" value="MetI-like"/>
</dbReference>
<keyword evidence="7 8" id="KW-0472">Membrane</keyword>
<evidence type="ECO:0000256" key="5">
    <source>
        <dbReference type="ARBA" id="ARBA00022692"/>
    </source>
</evidence>
<evidence type="ECO:0000256" key="1">
    <source>
        <dbReference type="ARBA" id="ARBA00004651"/>
    </source>
</evidence>
<keyword evidence="6 8" id="KW-1133">Transmembrane helix</keyword>
<evidence type="ECO:0000259" key="9">
    <source>
        <dbReference type="PROSITE" id="PS50928"/>
    </source>
</evidence>
<evidence type="ECO:0000256" key="7">
    <source>
        <dbReference type="ARBA" id="ARBA00023136"/>
    </source>
</evidence>
<evidence type="ECO:0000313" key="10">
    <source>
        <dbReference type="EMBL" id="HHZ04982.1"/>
    </source>
</evidence>
<gene>
    <name evidence="10" type="ORF">GX397_08035</name>
</gene>
<dbReference type="AlphaFoldDB" id="A0A7V6ZFH5"/>
<dbReference type="CDD" id="cd06261">
    <property type="entry name" value="TM_PBP2"/>
    <property type="match status" value="1"/>
</dbReference>
<name>A0A7V6ZFH5_9BACT</name>
<comment type="caution">
    <text evidence="10">The sequence shown here is derived from an EMBL/GenBank/DDBJ whole genome shotgun (WGS) entry which is preliminary data.</text>
</comment>
<dbReference type="Gene3D" id="1.10.3720.10">
    <property type="entry name" value="MetI-like"/>
    <property type="match status" value="1"/>
</dbReference>
<dbReference type="PANTHER" id="PTHR42929:SF1">
    <property type="entry name" value="INNER MEMBRANE ABC TRANSPORTER PERMEASE PROTEIN YDCU-RELATED"/>
    <property type="match status" value="1"/>
</dbReference>
<dbReference type="PROSITE" id="PS50928">
    <property type="entry name" value="ABC_TM1"/>
    <property type="match status" value="1"/>
</dbReference>
<evidence type="ECO:0000256" key="4">
    <source>
        <dbReference type="ARBA" id="ARBA00022475"/>
    </source>
</evidence>
<keyword evidence="4" id="KW-1003">Cell membrane</keyword>
<feature type="domain" description="ABC transmembrane type-1" evidence="9">
    <location>
        <begin position="70"/>
        <end position="277"/>
    </location>
</feature>
<evidence type="ECO:0000256" key="2">
    <source>
        <dbReference type="ARBA" id="ARBA00007069"/>
    </source>
</evidence>
<feature type="transmembrane region" description="Helical" evidence="8">
    <location>
        <begin position="116"/>
        <end position="139"/>
    </location>
</feature>
<dbReference type="GO" id="GO:0055085">
    <property type="term" value="P:transmembrane transport"/>
    <property type="evidence" value="ECO:0007669"/>
    <property type="project" value="InterPro"/>
</dbReference>
<dbReference type="PANTHER" id="PTHR42929">
    <property type="entry name" value="INNER MEMBRANE ABC TRANSPORTER PERMEASE PROTEIN YDCU-RELATED-RELATED"/>
    <property type="match status" value="1"/>
</dbReference>
<keyword evidence="5 8" id="KW-0812">Transmembrane</keyword>
<organism evidence="10 11">
    <name type="scientific">Acetomicrobium hydrogeniformans</name>
    <dbReference type="NCBI Taxonomy" id="649746"/>
    <lineage>
        <taxon>Bacteria</taxon>
        <taxon>Thermotogati</taxon>
        <taxon>Synergistota</taxon>
        <taxon>Synergistia</taxon>
        <taxon>Synergistales</taxon>
        <taxon>Acetomicrobiaceae</taxon>
        <taxon>Acetomicrobium</taxon>
    </lineage>
</organism>
<comment type="similarity">
    <text evidence="2">Belongs to the binding-protein-dependent transport system permease family. CysTW subfamily.</text>
</comment>